<dbReference type="RefSeq" id="XP_037214634.1">
    <property type="nucleotide sequence ID" value="XM_037368666.1"/>
</dbReference>
<dbReference type="GeneID" id="59351182"/>
<proteinExistence type="predicted"/>
<feature type="region of interest" description="Disordered" evidence="2">
    <location>
        <begin position="326"/>
        <end position="448"/>
    </location>
</feature>
<dbReference type="Pfam" id="PF14075">
    <property type="entry name" value="UBN_AB"/>
    <property type="match status" value="1"/>
</dbReference>
<gene>
    <name evidence="5" type="ORF">MIND_01216000</name>
</gene>
<comment type="caution">
    <text evidence="5">The sequence shown here is derived from an EMBL/GenBank/DDBJ whole genome shotgun (WGS) entry which is preliminary data.</text>
</comment>
<dbReference type="InterPro" id="IPR026947">
    <property type="entry name" value="UBN_middle_dom"/>
</dbReference>
<feature type="region of interest" description="Disordered" evidence="2">
    <location>
        <begin position="564"/>
        <end position="620"/>
    </location>
</feature>
<dbReference type="OrthoDB" id="5576775at2759"/>
<protein>
    <recommendedName>
        <fullName evidence="7">Ubinuclein middle domain-containing protein</fullName>
    </recommendedName>
</protein>
<dbReference type="AlphaFoldDB" id="A0A8H6S3T6"/>
<feature type="domain" description="Hpc2-related" evidence="3">
    <location>
        <begin position="274"/>
        <end position="322"/>
    </location>
</feature>
<evidence type="ECO:0000313" key="6">
    <source>
        <dbReference type="Proteomes" id="UP000636479"/>
    </source>
</evidence>
<sequence length="718" mass="78205">MSVVDSDVEMVEPPNDRPPSLSPAPSSHVSRVASSPSRSVLDDLDIYGSPSKSVIGDADEDSVSNDADNGEDIPTTTNDDETAEQEEEHEGSPAPEEPESDPSDTENSSDASEDDVDKDLVRAASIVQPDNVKTEAEQEPAVNNNTIQIPMLVDLPPAPTVDAVPLPTSPLSAPPTSPAKPIHKKPKSHHVPPVPPPPVAPPPMQTIRLEIQLGGPDNYEIDVRKKAHSEGIEWDALMVEKKYADDSSEGESEQEDKKDVDGDVNMEDKAKPKKKKKKKSKAATEYYDVNDPFIDDSELAIDERTYIAQTKQTGFYVSSGEVALVRDKAPKKAPATTAKGKKKPAAALSLNFPVASSSKPVSGVKKASAKSAPSSSAAPLLKGLGTKESPIPLEDEDDRAPNGANPAKGKWKASASANGEEDETEVGKKRKRAANGTTDGPKKRKPVDIENFHPELQASIAKLKVAIAAESWETKSKFPPNLKPMLNDLALQAIQLDEYNEQFFNLMPTIFPYNRFTMTKLIKRTVFKDHSDLLHAKQEELLADLARLATEGFSKAQEEWEKNVASYEEKQKEKAAQVKADSENPEGGSPHTTEDQDAAKEDNPGTGKPGTAQGPPPKRYRMTDEMKSIVWQLVQLSNELCRIENEKNGLEGSVLQVSEQGLRKTLYQRIVSSFPSGWMASGQISRDGQRSSPLDLASHPLPYLVSAMKKKMEKEVEE</sequence>
<feature type="compositionally biased region" description="Basic residues" evidence="2">
    <location>
        <begin position="181"/>
        <end position="190"/>
    </location>
</feature>
<evidence type="ECO:0000259" key="3">
    <source>
        <dbReference type="Pfam" id="PF08729"/>
    </source>
</evidence>
<accession>A0A8H6S3T6</accession>
<feature type="region of interest" description="Disordered" evidence="2">
    <location>
        <begin position="243"/>
        <end position="287"/>
    </location>
</feature>
<dbReference type="Proteomes" id="UP000636479">
    <property type="component" value="Unassembled WGS sequence"/>
</dbReference>
<evidence type="ECO:0000259" key="4">
    <source>
        <dbReference type="Pfam" id="PF14075"/>
    </source>
</evidence>
<evidence type="ECO:0000313" key="5">
    <source>
        <dbReference type="EMBL" id="KAF7291907.1"/>
    </source>
</evidence>
<organism evidence="5 6">
    <name type="scientific">Mycena indigotica</name>
    <dbReference type="NCBI Taxonomy" id="2126181"/>
    <lineage>
        <taxon>Eukaryota</taxon>
        <taxon>Fungi</taxon>
        <taxon>Dikarya</taxon>
        <taxon>Basidiomycota</taxon>
        <taxon>Agaricomycotina</taxon>
        <taxon>Agaricomycetes</taxon>
        <taxon>Agaricomycetidae</taxon>
        <taxon>Agaricales</taxon>
        <taxon>Marasmiineae</taxon>
        <taxon>Mycenaceae</taxon>
        <taxon>Mycena</taxon>
    </lineage>
</organism>
<dbReference type="InterPro" id="IPR014840">
    <property type="entry name" value="HRD"/>
</dbReference>
<evidence type="ECO:0000256" key="1">
    <source>
        <dbReference type="ARBA" id="ARBA00022553"/>
    </source>
</evidence>
<feature type="compositionally biased region" description="Basic and acidic residues" evidence="2">
    <location>
        <begin position="255"/>
        <end position="270"/>
    </location>
</feature>
<feature type="region of interest" description="Disordered" evidence="2">
    <location>
        <begin position="160"/>
        <end position="204"/>
    </location>
</feature>
<dbReference type="EMBL" id="JACAZF010000012">
    <property type="protein sequence ID" value="KAF7291907.1"/>
    <property type="molecule type" value="Genomic_DNA"/>
</dbReference>
<feature type="compositionally biased region" description="Basic and acidic residues" evidence="2">
    <location>
        <begin position="592"/>
        <end position="603"/>
    </location>
</feature>
<feature type="compositionally biased region" description="Low complexity" evidence="2">
    <location>
        <begin position="354"/>
        <end position="384"/>
    </location>
</feature>
<feature type="compositionally biased region" description="Acidic residues" evidence="2">
    <location>
        <begin position="57"/>
        <end position="71"/>
    </location>
</feature>
<feature type="domain" description="Ubinuclein middle" evidence="4">
    <location>
        <begin position="450"/>
        <end position="686"/>
    </location>
</feature>
<feature type="compositionally biased region" description="Acidic residues" evidence="2">
    <location>
        <begin position="78"/>
        <end position="89"/>
    </location>
</feature>
<feature type="compositionally biased region" description="Basic residues" evidence="2">
    <location>
        <begin position="271"/>
        <end position="281"/>
    </location>
</feature>
<dbReference type="Pfam" id="PF08729">
    <property type="entry name" value="HUN"/>
    <property type="match status" value="1"/>
</dbReference>
<feature type="region of interest" description="Disordered" evidence="2">
    <location>
        <begin position="1"/>
        <end position="144"/>
    </location>
</feature>
<name>A0A8H6S3T6_9AGAR</name>
<feature type="compositionally biased region" description="Low complexity" evidence="2">
    <location>
        <begin position="23"/>
        <end position="39"/>
    </location>
</feature>
<reference evidence="5" key="1">
    <citation type="submission" date="2020-05" db="EMBL/GenBank/DDBJ databases">
        <title>Mycena genomes resolve the evolution of fungal bioluminescence.</title>
        <authorList>
            <person name="Tsai I.J."/>
        </authorList>
    </citation>
    <scope>NUCLEOTIDE SEQUENCE</scope>
    <source>
        <strain evidence="5">171206Taipei</strain>
    </source>
</reference>
<keyword evidence="6" id="KW-1185">Reference proteome</keyword>
<feature type="compositionally biased region" description="Basic and acidic residues" evidence="2">
    <location>
        <begin position="564"/>
        <end position="582"/>
    </location>
</feature>
<feature type="compositionally biased region" description="Pro residues" evidence="2">
    <location>
        <begin position="192"/>
        <end position="204"/>
    </location>
</feature>
<evidence type="ECO:0000256" key="2">
    <source>
        <dbReference type="SAM" id="MobiDB-lite"/>
    </source>
</evidence>
<evidence type="ECO:0008006" key="7">
    <source>
        <dbReference type="Google" id="ProtNLM"/>
    </source>
</evidence>
<feature type="compositionally biased region" description="Acidic residues" evidence="2">
    <location>
        <begin position="1"/>
        <end position="10"/>
    </location>
</feature>
<keyword evidence="1" id="KW-0597">Phosphoprotein</keyword>